<evidence type="ECO:0000256" key="2">
    <source>
        <dbReference type="ARBA" id="ARBA00022443"/>
    </source>
</evidence>
<feature type="domain" description="SH3" evidence="8">
    <location>
        <begin position="653"/>
        <end position="712"/>
    </location>
</feature>
<dbReference type="Gene3D" id="2.30.30.40">
    <property type="entry name" value="SH3 Domains"/>
    <property type="match status" value="2"/>
</dbReference>
<dbReference type="InterPro" id="IPR016024">
    <property type="entry name" value="ARM-type_fold"/>
</dbReference>
<dbReference type="InterPro" id="IPR000225">
    <property type="entry name" value="Armadillo"/>
</dbReference>
<accession>A0A0D2WJT6</accession>
<sequence length="1048" mass="111216">MSASSPPTQGQANSSQTENRQQSDNVMLADYAKKVTDVNSLEEIEENMNQLPQLVSGMLSDDPSVQFDCTIKVRKILSKKPPPLEAVVAIENGAVIPTLVAFLDRAENPILQFEACWALTNIAVGASEFVDRIVQHGAIPRLVALVSNRDANIAEQAVWALGNIAADSLQLRDLVLNAGVAAPLFALIRHSCQTAVASTAVWALSNLCRKMPPPRLELLPGVVELLLILLYVRDEQTLSDTCYTLFFLADSVNQFLRTGFAERVVQLLLFQNSAVVLPALRLIGQILAGDNQVTQLVLDTNVLVHLPALLQGNHEDIQAYACLAISNITAGTTEQIEAVFAANLVPLILNLLRNGAPKTRKEAAWALANACAGGSVTQLDQLIEAGVFLPLCDMLSCTSANLVRTILIAVNRMLSVPAAAVSRDLLTQLKANNYHIAVTGLTRHSTDGVSEMATQLARLHLKNNTRSNLLLRPNRNSLVAWWFYTTRFLSSCMSYKSVSGVVMDGMEKRREPSKHYIYVIKAKYTDGTEQTLFRRYNQFFDFQTTLLDMFPEEGGITGNRTIPFLPGKKLFGRSHVRDVAMKRVQPLAAYMEALLHLPPKISDCELLRAFFHPLESDLNPPSAVGVKRDNSEALEKQRKTAKAMVNFDVSSPMQLEQFRAVSSYKATNKTEMTLEEDVVYDVIEKDDNGWWFVSKGPVQGWAPATFLEPVQIAAAIPAVSEPAPKLAPLPAPIQAVTRKQETAIDIVKKVVPIEKAKAAINQYANTSNGSSSSSSSSGGGKQYADPAEKVYDSGKDWYVATEDFAGENDEEISFSKGDVVEVLDKDPNGWWFVALEGEEGWAPSTYLKPKSKSASGAKGASKSGTSTPQYSNLPNTTATPVVKVPASAKGTTDTYSNPIANGTNSNVVGISSAAAAAAAKLTPAGAATPKPAAAAAAPKPAVAAAPKPAAAAAPKPAVVPKPAVAAAPKPAAAAAPPKPAGAVAPKPAGAVAPKPAGAIAPKPAAAASSGYATPGAAAGGLRPTAAPKPSVAVRPGGVAGLRPTGAPK</sequence>
<reference evidence="11" key="1">
    <citation type="submission" date="2011-02" db="EMBL/GenBank/DDBJ databases">
        <title>The Genome Sequence of Capsaspora owczarzaki ATCC 30864.</title>
        <authorList>
            <person name="Russ C."/>
            <person name="Cuomo C."/>
            <person name="Burger G."/>
            <person name="Gray M.W."/>
            <person name="Holland P.W.H."/>
            <person name="King N."/>
            <person name="Lang F.B.F."/>
            <person name="Roger A.J."/>
            <person name="Ruiz-Trillo I."/>
            <person name="Young S.K."/>
            <person name="Zeng Q."/>
            <person name="Gargeya S."/>
            <person name="Alvarado L."/>
            <person name="Berlin A."/>
            <person name="Chapman S.B."/>
            <person name="Chen Z."/>
            <person name="Freedman E."/>
            <person name="Gellesch M."/>
            <person name="Goldberg J."/>
            <person name="Griggs A."/>
            <person name="Gujja S."/>
            <person name="Heilman E."/>
            <person name="Heiman D."/>
            <person name="Howarth C."/>
            <person name="Mehta T."/>
            <person name="Neiman D."/>
            <person name="Pearson M."/>
            <person name="Roberts A."/>
            <person name="Saif S."/>
            <person name="Shea T."/>
            <person name="Shenoy N."/>
            <person name="Sisk P."/>
            <person name="Stolte C."/>
            <person name="Sykes S."/>
            <person name="White J."/>
            <person name="Yandava C."/>
            <person name="Haas B."/>
            <person name="Nusbaum C."/>
            <person name="Birren B."/>
        </authorList>
    </citation>
    <scope>NUCLEOTIDE SEQUENCE</scope>
    <source>
        <strain evidence="11">ATCC 30864</strain>
    </source>
</reference>
<evidence type="ECO:0000256" key="1">
    <source>
        <dbReference type="ARBA" id="ARBA00010394"/>
    </source>
</evidence>
<feature type="compositionally biased region" description="Low complexity" evidence="7">
    <location>
        <begin position="962"/>
        <end position="1016"/>
    </location>
</feature>
<dbReference type="InterPro" id="IPR036871">
    <property type="entry name" value="PX_dom_sf"/>
</dbReference>
<dbReference type="GO" id="GO:0035091">
    <property type="term" value="F:phosphatidylinositol binding"/>
    <property type="evidence" value="ECO:0007669"/>
    <property type="project" value="InterPro"/>
</dbReference>
<keyword evidence="11" id="KW-1185">Reference proteome</keyword>
<dbReference type="InterPro" id="IPR001452">
    <property type="entry name" value="SH3_domain"/>
</dbReference>
<dbReference type="InterPro" id="IPR001683">
    <property type="entry name" value="PX_dom"/>
</dbReference>
<feature type="repeat" description="ARM" evidence="6">
    <location>
        <begin position="137"/>
        <end position="179"/>
    </location>
</feature>
<feature type="domain" description="SH3" evidence="8">
    <location>
        <begin position="793"/>
        <end position="852"/>
    </location>
</feature>
<keyword evidence="3" id="KW-0813">Transport</keyword>
<dbReference type="Pfam" id="PF07653">
    <property type="entry name" value="SH3_2"/>
    <property type="match status" value="2"/>
</dbReference>
<dbReference type="PROSITE" id="PS50002">
    <property type="entry name" value="SH3"/>
    <property type="match status" value="2"/>
</dbReference>
<keyword evidence="4" id="KW-0653">Protein transport</keyword>
<feature type="compositionally biased region" description="Polar residues" evidence="7">
    <location>
        <begin position="868"/>
        <end position="879"/>
    </location>
</feature>
<evidence type="ECO:0000256" key="5">
    <source>
        <dbReference type="PROSITE-ProRule" id="PRU00192"/>
    </source>
</evidence>
<dbReference type="Pfam" id="PF00787">
    <property type="entry name" value="PX"/>
    <property type="match status" value="1"/>
</dbReference>
<dbReference type="SMART" id="SM00326">
    <property type="entry name" value="SH3"/>
    <property type="match status" value="2"/>
</dbReference>
<keyword evidence="2 5" id="KW-0728">SH3 domain</keyword>
<evidence type="ECO:0000256" key="4">
    <source>
        <dbReference type="ARBA" id="ARBA00022927"/>
    </source>
</evidence>
<feature type="region of interest" description="Disordered" evidence="7">
    <location>
        <begin position="962"/>
        <end position="1048"/>
    </location>
</feature>
<dbReference type="eggNOG" id="KOG4773">
    <property type="taxonomic scope" value="Eukaryota"/>
</dbReference>
<dbReference type="PROSITE" id="PS50195">
    <property type="entry name" value="PX"/>
    <property type="match status" value="1"/>
</dbReference>
<evidence type="ECO:0000256" key="7">
    <source>
        <dbReference type="SAM" id="MobiDB-lite"/>
    </source>
</evidence>
<evidence type="ECO:0000259" key="9">
    <source>
        <dbReference type="PROSITE" id="PS50195"/>
    </source>
</evidence>
<feature type="compositionally biased region" description="Low complexity" evidence="7">
    <location>
        <begin position="767"/>
        <end position="776"/>
    </location>
</feature>
<dbReference type="Proteomes" id="UP000008743">
    <property type="component" value="Unassembled WGS sequence"/>
</dbReference>
<dbReference type="PROSITE" id="PS50176">
    <property type="entry name" value="ARM_REPEAT"/>
    <property type="match status" value="1"/>
</dbReference>
<evidence type="ECO:0000256" key="6">
    <source>
        <dbReference type="PROSITE-ProRule" id="PRU00259"/>
    </source>
</evidence>
<dbReference type="EMBL" id="KE346361">
    <property type="protein sequence ID" value="KJE90395.1"/>
    <property type="molecule type" value="Genomic_DNA"/>
</dbReference>
<dbReference type="STRING" id="595528.A0A0D2WJT6"/>
<feature type="region of interest" description="Disordered" evidence="7">
    <location>
        <begin position="764"/>
        <end position="786"/>
    </location>
</feature>
<dbReference type="Pfam" id="PF00514">
    <property type="entry name" value="Arm"/>
    <property type="match status" value="4"/>
</dbReference>
<comment type="similarity">
    <text evidence="1">Belongs to the importin alpha family.</text>
</comment>
<evidence type="ECO:0000256" key="3">
    <source>
        <dbReference type="ARBA" id="ARBA00022448"/>
    </source>
</evidence>
<dbReference type="SMART" id="SM00185">
    <property type="entry name" value="ARM"/>
    <property type="match status" value="7"/>
</dbReference>
<dbReference type="SMART" id="SM00312">
    <property type="entry name" value="PX"/>
    <property type="match status" value="1"/>
</dbReference>
<dbReference type="SUPFAM" id="SSF50044">
    <property type="entry name" value="SH3-domain"/>
    <property type="match status" value="2"/>
</dbReference>
<proteinExistence type="inferred from homology"/>
<dbReference type="InterPro" id="IPR011989">
    <property type="entry name" value="ARM-like"/>
</dbReference>
<name>A0A0D2WJT6_CAPO3</name>
<feature type="domain" description="PX" evidence="9">
    <location>
        <begin position="496"/>
        <end position="618"/>
    </location>
</feature>
<dbReference type="PhylomeDB" id="A0A0D2WJT6"/>
<evidence type="ECO:0000313" key="10">
    <source>
        <dbReference type="EMBL" id="KJE90395.1"/>
    </source>
</evidence>
<dbReference type="Gene3D" id="3.30.1520.10">
    <property type="entry name" value="Phox-like domain"/>
    <property type="match status" value="1"/>
</dbReference>
<feature type="compositionally biased region" description="Low complexity" evidence="7">
    <location>
        <begin position="852"/>
        <end position="867"/>
    </location>
</feature>
<evidence type="ECO:0008006" key="12">
    <source>
        <dbReference type="Google" id="ProtNLM"/>
    </source>
</evidence>
<gene>
    <name evidence="10" type="ORF">CAOG_009456</name>
</gene>
<dbReference type="InterPro" id="IPR036028">
    <property type="entry name" value="SH3-like_dom_sf"/>
</dbReference>
<dbReference type="Gene3D" id="1.25.10.10">
    <property type="entry name" value="Leucine-rich Repeat Variant"/>
    <property type="match status" value="1"/>
</dbReference>
<dbReference type="InParanoid" id="A0A0D2WJT6"/>
<dbReference type="OrthoDB" id="10255964at2759"/>
<feature type="region of interest" description="Disordered" evidence="7">
    <location>
        <begin position="843"/>
        <end position="882"/>
    </location>
</feature>
<evidence type="ECO:0000313" key="11">
    <source>
        <dbReference type="Proteomes" id="UP000008743"/>
    </source>
</evidence>
<protein>
    <recommendedName>
        <fullName evidence="12">SH3 domain-containing protein</fullName>
    </recommendedName>
</protein>
<dbReference type="CDD" id="cd11856">
    <property type="entry name" value="SH3_p47phox_like"/>
    <property type="match status" value="2"/>
</dbReference>
<dbReference type="eggNOG" id="KOG0162">
    <property type="taxonomic scope" value="Eukaryota"/>
</dbReference>
<organism evidence="10 11">
    <name type="scientific">Capsaspora owczarzaki (strain ATCC 30864)</name>
    <dbReference type="NCBI Taxonomy" id="595528"/>
    <lineage>
        <taxon>Eukaryota</taxon>
        <taxon>Filasterea</taxon>
        <taxon>Capsaspora</taxon>
    </lineage>
</organism>
<dbReference type="GO" id="GO:0015031">
    <property type="term" value="P:protein transport"/>
    <property type="evidence" value="ECO:0007669"/>
    <property type="project" value="UniProtKB-KW"/>
</dbReference>
<dbReference type="AlphaFoldDB" id="A0A0D2WJT6"/>
<dbReference type="SUPFAM" id="SSF48371">
    <property type="entry name" value="ARM repeat"/>
    <property type="match status" value="1"/>
</dbReference>
<dbReference type="SUPFAM" id="SSF64268">
    <property type="entry name" value="PX domain"/>
    <property type="match status" value="1"/>
</dbReference>
<feature type="region of interest" description="Disordered" evidence="7">
    <location>
        <begin position="1"/>
        <end position="24"/>
    </location>
</feature>
<evidence type="ECO:0000259" key="8">
    <source>
        <dbReference type="PROSITE" id="PS50002"/>
    </source>
</evidence>
<dbReference type="PANTHER" id="PTHR23316">
    <property type="entry name" value="IMPORTIN ALPHA"/>
    <property type="match status" value="1"/>
</dbReference>